<sequence>MQPGKFSPRPIPLSSEQVQQLNSVQCSSGWTLRIYSLFYQIPRRTAAAPHHYCLLVSATVFIVLNLPRRGGNSIQIASAQPSSTFSPARHRRRRPHSLTQSTRLHPDQQPAQTMDVALEFLDPLILDKAYAWALPHPGAGFSNSTEAAYSSLSGADSAPTSLWPRDNIYRQITSLLVITQVGATSLYLILSALSYYLIFDRRLEYHPRFLKNQVAQEIKSSLSAVPVINILTLPWFLAEVRGKSLLYQNVADYGWSWLLISSVLYMAFNDIAIYWIHRLEHHPSVYKYIHKPHHKWIIPTPWAALAFHPLDGYVQSLPYHFFVFFCPMQRYLYMILFVAVQIWTILIHDGDMITGHWTEKFLNSPAHHTLHHMYFTVNYGQYFTWADTYFGSHRAPQPELDPLHDALKVMRAKGLVDDKGNPITKPKGE</sequence>
<keyword evidence="9" id="KW-1185">Reference proteome</keyword>
<evidence type="ECO:0000313" key="8">
    <source>
        <dbReference type="EMBL" id="KAL2273073.1"/>
    </source>
</evidence>
<reference evidence="8 9" key="1">
    <citation type="submission" date="2024-03" db="EMBL/GenBank/DDBJ databases">
        <title>A high-quality draft genome sequence of Diaporthe vaccinii, a causative agent of upright dieback and viscid rot disease in cranberry plants.</title>
        <authorList>
            <person name="Sarrasin M."/>
            <person name="Lang B.F."/>
            <person name="Burger G."/>
        </authorList>
    </citation>
    <scope>NUCLEOTIDE SEQUENCE [LARGE SCALE GENOMIC DNA]</scope>
    <source>
        <strain evidence="8 9">IS7</strain>
    </source>
</reference>
<evidence type="ECO:0000256" key="3">
    <source>
        <dbReference type="ARBA" id="ARBA00022989"/>
    </source>
</evidence>
<comment type="caution">
    <text evidence="8">The sequence shown here is derived from an EMBL/GenBank/DDBJ whole genome shotgun (WGS) entry which is preliminary data.</text>
</comment>
<evidence type="ECO:0000256" key="1">
    <source>
        <dbReference type="ARBA" id="ARBA00004370"/>
    </source>
</evidence>
<dbReference type="PANTHER" id="PTHR11863">
    <property type="entry name" value="STEROL DESATURASE"/>
    <property type="match status" value="1"/>
</dbReference>
<gene>
    <name evidence="8" type="ORF">FJTKL_05593</name>
</gene>
<dbReference type="InterPro" id="IPR006694">
    <property type="entry name" value="Fatty_acid_hydroxylase"/>
</dbReference>
<comment type="subcellular location">
    <subcellularLocation>
        <location evidence="1">Membrane</location>
    </subcellularLocation>
</comment>
<evidence type="ECO:0000256" key="5">
    <source>
        <dbReference type="SAM" id="MobiDB-lite"/>
    </source>
</evidence>
<organism evidence="8 9">
    <name type="scientific">Diaporthe vaccinii</name>
    <dbReference type="NCBI Taxonomy" id="105482"/>
    <lineage>
        <taxon>Eukaryota</taxon>
        <taxon>Fungi</taxon>
        <taxon>Dikarya</taxon>
        <taxon>Ascomycota</taxon>
        <taxon>Pezizomycotina</taxon>
        <taxon>Sordariomycetes</taxon>
        <taxon>Sordariomycetidae</taxon>
        <taxon>Diaporthales</taxon>
        <taxon>Diaporthaceae</taxon>
        <taxon>Diaporthe</taxon>
        <taxon>Diaporthe eres species complex</taxon>
    </lineage>
</organism>
<feature type="region of interest" description="Disordered" evidence="5">
    <location>
        <begin position="75"/>
        <end position="108"/>
    </location>
</feature>
<feature type="transmembrane region" description="Helical" evidence="6">
    <location>
        <begin position="175"/>
        <end position="199"/>
    </location>
</feature>
<name>A0ABR4DRN2_9PEZI</name>
<feature type="transmembrane region" description="Helical" evidence="6">
    <location>
        <begin position="220"/>
        <end position="237"/>
    </location>
</feature>
<dbReference type="EMBL" id="JBAWTH010000201">
    <property type="protein sequence ID" value="KAL2273073.1"/>
    <property type="molecule type" value="Genomic_DNA"/>
</dbReference>
<accession>A0ABR4DRN2</accession>
<evidence type="ECO:0000313" key="9">
    <source>
        <dbReference type="Proteomes" id="UP001600888"/>
    </source>
</evidence>
<feature type="domain" description="Fatty acid hydroxylase" evidence="7">
    <location>
        <begin position="263"/>
        <end position="392"/>
    </location>
</feature>
<dbReference type="InterPro" id="IPR050307">
    <property type="entry name" value="Sterol_Desaturase_Related"/>
</dbReference>
<evidence type="ECO:0000256" key="2">
    <source>
        <dbReference type="ARBA" id="ARBA00022692"/>
    </source>
</evidence>
<keyword evidence="4 6" id="KW-0472">Membrane</keyword>
<feature type="transmembrane region" description="Helical" evidence="6">
    <location>
        <begin position="328"/>
        <end position="347"/>
    </location>
</feature>
<feature type="transmembrane region" description="Helical" evidence="6">
    <location>
        <begin position="257"/>
        <end position="276"/>
    </location>
</feature>
<feature type="transmembrane region" description="Helical" evidence="6">
    <location>
        <begin position="296"/>
        <end position="316"/>
    </location>
</feature>
<feature type="compositionally biased region" description="Polar residues" evidence="5">
    <location>
        <begin position="75"/>
        <end position="86"/>
    </location>
</feature>
<dbReference type="Pfam" id="PF04116">
    <property type="entry name" value="FA_hydroxylase"/>
    <property type="match status" value="1"/>
</dbReference>
<evidence type="ECO:0000259" key="7">
    <source>
        <dbReference type="Pfam" id="PF04116"/>
    </source>
</evidence>
<proteinExistence type="predicted"/>
<evidence type="ECO:0000256" key="6">
    <source>
        <dbReference type="SAM" id="Phobius"/>
    </source>
</evidence>
<protein>
    <recommendedName>
        <fullName evidence="7">Fatty acid hydroxylase domain-containing protein</fullName>
    </recommendedName>
</protein>
<dbReference type="Proteomes" id="UP001600888">
    <property type="component" value="Unassembled WGS sequence"/>
</dbReference>
<keyword evidence="2 6" id="KW-0812">Transmembrane</keyword>
<evidence type="ECO:0000256" key="4">
    <source>
        <dbReference type="ARBA" id="ARBA00023136"/>
    </source>
</evidence>
<keyword evidence="3 6" id="KW-1133">Transmembrane helix</keyword>